<dbReference type="Gramene" id="QL08p047761:mrna">
    <property type="protein sequence ID" value="QL08p047761:mrna"/>
    <property type="gene ID" value="QL08p047761"/>
</dbReference>
<dbReference type="AlphaFoldDB" id="A0A7N2MDX7"/>
<evidence type="ECO:0000256" key="5">
    <source>
        <dbReference type="ARBA" id="ARBA00023002"/>
    </source>
</evidence>
<keyword evidence="4" id="KW-0479">Metal-binding</keyword>
<dbReference type="OMA" id="VHEFLAC"/>
<dbReference type="EMBL" id="LRBV02000008">
    <property type="status" value="NOT_ANNOTATED_CDS"/>
    <property type="molecule type" value="Genomic_DNA"/>
</dbReference>
<evidence type="ECO:0008006" key="10">
    <source>
        <dbReference type="Google" id="ProtNLM"/>
    </source>
</evidence>
<dbReference type="EnsemblPlants" id="QL08p047761:mrna">
    <property type="protein sequence ID" value="QL08p047761:mrna"/>
    <property type="gene ID" value="QL08p047761"/>
</dbReference>
<reference evidence="8" key="2">
    <citation type="submission" date="2021-01" db="UniProtKB">
        <authorList>
            <consortium name="EnsemblPlants"/>
        </authorList>
    </citation>
    <scope>IDENTIFICATION</scope>
</reference>
<evidence type="ECO:0000256" key="6">
    <source>
        <dbReference type="ARBA" id="ARBA00023004"/>
    </source>
</evidence>
<organism evidence="8 9">
    <name type="scientific">Quercus lobata</name>
    <name type="common">Valley oak</name>
    <dbReference type="NCBI Taxonomy" id="97700"/>
    <lineage>
        <taxon>Eukaryota</taxon>
        <taxon>Viridiplantae</taxon>
        <taxon>Streptophyta</taxon>
        <taxon>Embryophyta</taxon>
        <taxon>Tracheophyta</taxon>
        <taxon>Spermatophyta</taxon>
        <taxon>Magnoliopsida</taxon>
        <taxon>eudicotyledons</taxon>
        <taxon>Gunneridae</taxon>
        <taxon>Pentapetalae</taxon>
        <taxon>rosids</taxon>
        <taxon>fabids</taxon>
        <taxon>Fagales</taxon>
        <taxon>Fagaceae</taxon>
        <taxon>Quercus</taxon>
    </lineage>
</organism>
<evidence type="ECO:0000256" key="3">
    <source>
        <dbReference type="ARBA" id="ARBA00022617"/>
    </source>
</evidence>
<comment type="similarity">
    <text evidence="2">Belongs to the cytochrome P450 family.</text>
</comment>
<keyword evidence="7" id="KW-0503">Monooxygenase</keyword>
<dbReference type="GO" id="GO:0020037">
    <property type="term" value="F:heme binding"/>
    <property type="evidence" value="ECO:0007669"/>
    <property type="project" value="InterPro"/>
</dbReference>
<evidence type="ECO:0000313" key="9">
    <source>
        <dbReference type="Proteomes" id="UP000594261"/>
    </source>
</evidence>
<protein>
    <recommendedName>
        <fullName evidence="10">Cytochrome P450</fullName>
    </recommendedName>
</protein>
<dbReference type="GO" id="GO:0016705">
    <property type="term" value="F:oxidoreductase activity, acting on paired donors, with incorporation or reduction of molecular oxygen"/>
    <property type="evidence" value="ECO:0007669"/>
    <property type="project" value="InterPro"/>
</dbReference>
<keyword evidence="3" id="KW-0349">Heme</keyword>
<dbReference type="InterPro" id="IPR001128">
    <property type="entry name" value="Cyt_P450"/>
</dbReference>
<comment type="cofactor">
    <cofactor evidence="1">
        <name>heme</name>
        <dbReference type="ChEBI" id="CHEBI:30413"/>
    </cofactor>
</comment>
<sequence length="157" mass="18227">MLISFKLIHSKIEQMKNSENKSFMKREDILSRFLQVTKTDPTYLIDIILNFIIVGKDTTTTTIAWFIYMVCKHPAVQLKIAKVKEATNMKEITNYAVFAASISEEALEKMQYLHVAITKILRLYPVVPVVRKSDYVYCQHFIAAYEILHVFSSLFPL</sequence>
<evidence type="ECO:0000256" key="4">
    <source>
        <dbReference type="ARBA" id="ARBA00022723"/>
    </source>
</evidence>
<dbReference type="Gene3D" id="1.10.630.10">
    <property type="entry name" value="Cytochrome P450"/>
    <property type="match status" value="1"/>
</dbReference>
<keyword evidence="6" id="KW-0408">Iron</keyword>
<name>A0A7N2MDX7_QUELO</name>
<evidence type="ECO:0000256" key="7">
    <source>
        <dbReference type="ARBA" id="ARBA00023033"/>
    </source>
</evidence>
<keyword evidence="5" id="KW-0560">Oxidoreductase</keyword>
<dbReference type="PANTHER" id="PTHR24296">
    <property type="entry name" value="CYTOCHROME P450"/>
    <property type="match status" value="1"/>
</dbReference>
<evidence type="ECO:0000313" key="8">
    <source>
        <dbReference type="EnsemblPlants" id="QL08p047761:mrna"/>
    </source>
</evidence>
<dbReference type="Pfam" id="PF00067">
    <property type="entry name" value="p450"/>
    <property type="match status" value="1"/>
</dbReference>
<reference evidence="8 9" key="1">
    <citation type="journal article" date="2016" name="G3 (Bethesda)">
        <title>First Draft Assembly and Annotation of the Genome of a California Endemic Oak Quercus lobata Nee (Fagaceae).</title>
        <authorList>
            <person name="Sork V.L."/>
            <person name="Fitz-Gibbon S.T."/>
            <person name="Puiu D."/>
            <person name="Crepeau M."/>
            <person name="Gugger P.F."/>
            <person name="Sherman R."/>
            <person name="Stevens K."/>
            <person name="Langley C.H."/>
            <person name="Pellegrini M."/>
            <person name="Salzberg S.L."/>
        </authorList>
    </citation>
    <scope>NUCLEOTIDE SEQUENCE [LARGE SCALE GENOMIC DNA]</scope>
    <source>
        <strain evidence="8 9">cv. SW786</strain>
    </source>
</reference>
<dbReference type="SUPFAM" id="SSF48264">
    <property type="entry name" value="Cytochrome P450"/>
    <property type="match status" value="1"/>
</dbReference>
<dbReference type="Proteomes" id="UP000594261">
    <property type="component" value="Chromosome 8"/>
</dbReference>
<keyword evidence="9" id="KW-1185">Reference proteome</keyword>
<dbReference type="InParanoid" id="A0A7N2MDX7"/>
<dbReference type="GO" id="GO:0005506">
    <property type="term" value="F:iron ion binding"/>
    <property type="evidence" value="ECO:0007669"/>
    <property type="project" value="InterPro"/>
</dbReference>
<accession>A0A7N2MDX7</accession>
<evidence type="ECO:0000256" key="1">
    <source>
        <dbReference type="ARBA" id="ARBA00001971"/>
    </source>
</evidence>
<dbReference type="GO" id="GO:0004497">
    <property type="term" value="F:monooxygenase activity"/>
    <property type="evidence" value="ECO:0007669"/>
    <property type="project" value="UniProtKB-KW"/>
</dbReference>
<proteinExistence type="inferred from homology"/>
<dbReference type="InterPro" id="IPR036396">
    <property type="entry name" value="Cyt_P450_sf"/>
</dbReference>
<evidence type="ECO:0000256" key="2">
    <source>
        <dbReference type="ARBA" id="ARBA00010617"/>
    </source>
</evidence>